<keyword evidence="3" id="KW-1185">Reference proteome</keyword>
<sequence>MTTDLQPTTARAPAPRSSALTCDPVGSVLLAHPVGVPSDAAVELARALPAERGRTVVVVDPAAGDDPELTVRLAALLPAGRPVRLVLSRAGSGGAGAMANLLAERLRTEVVAPDGVLRQVPGGSVFVLADGGSGRWLWFRPGEPPRQGGNRFPEPAWESGLPPHAVKIGTSLVVEPIPAGLWLHHGALGAPPSLLDLPCEAGTLTVVVGGPNSRAVAVSEICHLVEALPAVARALVALAPYGTHQRGDDSLGQLVADALDGPVAVRAGVSTVDGVITADGRPGWWPFATVLGYWPRRVPMPGVPKVLRYRAPLPGLDEIRPGAFRLTDTVAVEVVQSGLWVRTAGEPVDGSEVRAVPLDPGHARITVGEPGRDRPGELTEAAADLVRHLDPLTRRAVRLVFAPSEQDEEEARSEELPPGSLAAQLAGEPAAPATPEPATPEPKPTDEPPPVDDPASVGEPASADELASVSEPRTADEPEPAEEPGSDRITRDHHSEPREREWLRRTLGSRYDGYAGAVTRLLANWPGPRADEDGQDAVVTDLVAVRVYAEAVDQGFDRAQRTGHLGAFRPYAGCVVSGLRRLPSYRGPVLCSAEVDPELWEQYRPGAILTEDGFLHALATPFVSLPGNVEFLVWALTARRIEMFTDAEGPEYRRVIFPPGGRFKVLAVHEITGGNLPATHRVLLREVIREEPDGRDASTLDRLSSMAANRDAVPTHQQQSLDNPGRFHHAIGLR</sequence>
<dbReference type="Gene3D" id="3.90.176.10">
    <property type="entry name" value="Toxin ADP-ribosyltransferase, Chain A, domain 1"/>
    <property type="match status" value="1"/>
</dbReference>
<accession>A0A1M5PWQ4</accession>
<proteinExistence type="predicted"/>
<feature type="compositionally biased region" description="Pro residues" evidence="1">
    <location>
        <begin position="432"/>
        <end position="452"/>
    </location>
</feature>
<feature type="compositionally biased region" description="Basic and acidic residues" evidence="1">
    <location>
        <begin position="485"/>
        <end position="501"/>
    </location>
</feature>
<dbReference type="EMBL" id="FQVN01000020">
    <property type="protein sequence ID" value="SHH05683.1"/>
    <property type="molecule type" value="Genomic_DNA"/>
</dbReference>
<dbReference type="Proteomes" id="UP000184501">
    <property type="component" value="Unassembled WGS sequence"/>
</dbReference>
<dbReference type="STRING" id="2017.SAMN05444320_12011"/>
<organism evidence="2 3">
    <name type="scientific">Streptoalloteichus hindustanus</name>
    <dbReference type="NCBI Taxonomy" id="2017"/>
    <lineage>
        <taxon>Bacteria</taxon>
        <taxon>Bacillati</taxon>
        <taxon>Actinomycetota</taxon>
        <taxon>Actinomycetes</taxon>
        <taxon>Pseudonocardiales</taxon>
        <taxon>Pseudonocardiaceae</taxon>
        <taxon>Streptoalloteichus</taxon>
    </lineage>
</organism>
<dbReference type="RefSeq" id="WP_073490009.1">
    <property type="nucleotide sequence ID" value="NZ_FQVN01000020.1"/>
</dbReference>
<evidence type="ECO:0000313" key="3">
    <source>
        <dbReference type="Proteomes" id="UP000184501"/>
    </source>
</evidence>
<protein>
    <submittedName>
        <fullName evidence="2">Uncharacterized protein</fullName>
    </submittedName>
</protein>
<dbReference type="AlphaFoldDB" id="A0A1M5PWQ4"/>
<evidence type="ECO:0000256" key="1">
    <source>
        <dbReference type="SAM" id="MobiDB-lite"/>
    </source>
</evidence>
<name>A0A1M5PWQ4_STRHI</name>
<gene>
    <name evidence="2" type="ORF">SAMN05444320_12011</name>
</gene>
<feature type="region of interest" description="Disordered" evidence="1">
    <location>
        <begin position="425"/>
        <end position="501"/>
    </location>
</feature>
<reference evidence="2 3" key="1">
    <citation type="submission" date="2016-11" db="EMBL/GenBank/DDBJ databases">
        <authorList>
            <person name="Jaros S."/>
            <person name="Januszkiewicz K."/>
            <person name="Wedrychowicz H."/>
        </authorList>
    </citation>
    <scope>NUCLEOTIDE SEQUENCE [LARGE SCALE GENOMIC DNA]</scope>
    <source>
        <strain evidence="2 3">DSM 44523</strain>
    </source>
</reference>
<dbReference type="OrthoDB" id="3320501at2"/>
<evidence type="ECO:0000313" key="2">
    <source>
        <dbReference type="EMBL" id="SHH05683.1"/>
    </source>
</evidence>